<comment type="caution">
    <text evidence="10">The sequence shown here is derived from an EMBL/GenBank/DDBJ whole genome shotgun (WGS) entry which is preliminary data.</text>
</comment>
<keyword evidence="2" id="KW-0719">Serine esterase</keyword>
<dbReference type="VEuPathDB" id="FungiDB:ATEG_06791"/>
<keyword evidence="3" id="KW-0858">Xylan degradation</keyword>
<keyword evidence="4" id="KW-0732">Signal</keyword>
<dbReference type="OrthoDB" id="426718at2759"/>
<keyword evidence="5" id="KW-0378">Hydrolase</keyword>
<dbReference type="PANTHER" id="PTHR46640:SF1">
    <property type="entry name" value="FUNGAL LIPASE-LIKE DOMAIN-CONTAINING PROTEIN-RELATED"/>
    <property type="match status" value="1"/>
</dbReference>
<dbReference type="InterPro" id="IPR002921">
    <property type="entry name" value="Fungal_lipase-type"/>
</dbReference>
<dbReference type="GO" id="GO:0006629">
    <property type="term" value="P:lipid metabolic process"/>
    <property type="evidence" value="ECO:0007669"/>
    <property type="project" value="InterPro"/>
</dbReference>
<dbReference type="PANTHER" id="PTHR46640">
    <property type="entry name" value="TRIACYLGLYCEROL LIPASE, PUTATIVE (AFU_ORTHOLOGUE AFUA_6G06510)-RELATED"/>
    <property type="match status" value="1"/>
</dbReference>
<accession>A0A5M3ZB05</accession>
<evidence type="ECO:0000256" key="8">
    <source>
        <dbReference type="ARBA" id="ARBA00041313"/>
    </source>
</evidence>
<dbReference type="InterPro" id="IPR051299">
    <property type="entry name" value="AB_hydrolase_lip/est"/>
</dbReference>
<dbReference type="InterPro" id="IPR029058">
    <property type="entry name" value="AB_hydrolase_fold"/>
</dbReference>
<evidence type="ECO:0000313" key="11">
    <source>
        <dbReference type="Proteomes" id="UP000452235"/>
    </source>
</evidence>
<keyword evidence="11" id="KW-1185">Reference proteome</keyword>
<dbReference type="Proteomes" id="UP000452235">
    <property type="component" value="Unassembled WGS sequence"/>
</dbReference>
<reference evidence="10 11" key="1">
    <citation type="submission" date="2020-01" db="EMBL/GenBank/DDBJ databases">
        <title>Aspergillus terreus IFO 6365 whole genome shotgun sequence.</title>
        <authorList>
            <person name="Kanamasa S."/>
            <person name="Takahashi H."/>
        </authorList>
    </citation>
    <scope>NUCLEOTIDE SEQUENCE [LARGE SCALE GENOMIC DNA]</scope>
    <source>
        <strain evidence="10 11">IFO 6365</strain>
    </source>
</reference>
<protein>
    <recommendedName>
        <fullName evidence="1">feruloyl esterase</fullName>
        <ecNumber evidence="1">3.1.1.73</ecNumber>
    </recommendedName>
    <alternativeName>
        <fullName evidence="8">Ferulic acid esterase A</fullName>
    </alternativeName>
</protein>
<gene>
    <name evidence="10" type="ORF">ATEIFO6365_0008053200</name>
</gene>
<evidence type="ECO:0000256" key="6">
    <source>
        <dbReference type="ARBA" id="ARBA00034075"/>
    </source>
</evidence>
<dbReference type="Pfam" id="PF01764">
    <property type="entry name" value="Lipase_3"/>
    <property type="match status" value="1"/>
</dbReference>
<evidence type="ECO:0000256" key="3">
    <source>
        <dbReference type="ARBA" id="ARBA00022651"/>
    </source>
</evidence>
<evidence type="ECO:0000256" key="4">
    <source>
        <dbReference type="ARBA" id="ARBA00022729"/>
    </source>
</evidence>
<keyword evidence="3" id="KW-0624">Polysaccharide degradation</keyword>
<dbReference type="EMBL" id="BLJY01000008">
    <property type="protein sequence ID" value="GFF18588.1"/>
    <property type="molecule type" value="Genomic_DNA"/>
</dbReference>
<dbReference type="AlphaFoldDB" id="A0A5M3ZB05"/>
<comment type="catalytic activity">
    <reaction evidence="6">
        <text>feruloyl-polysaccharide + H2O = ferulate + polysaccharide.</text>
        <dbReference type="EC" id="3.1.1.73"/>
    </reaction>
</comment>
<dbReference type="SUPFAM" id="SSF53474">
    <property type="entry name" value="alpha/beta-Hydrolases"/>
    <property type="match status" value="1"/>
</dbReference>
<evidence type="ECO:0000256" key="2">
    <source>
        <dbReference type="ARBA" id="ARBA00022487"/>
    </source>
</evidence>
<evidence type="ECO:0000256" key="1">
    <source>
        <dbReference type="ARBA" id="ARBA00013091"/>
    </source>
</evidence>
<dbReference type="Gene3D" id="3.40.50.1820">
    <property type="entry name" value="alpha/beta hydrolase"/>
    <property type="match status" value="1"/>
</dbReference>
<keyword evidence="3" id="KW-0119">Carbohydrate metabolism</keyword>
<proteinExistence type="inferred from homology"/>
<evidence type="ECO:0000256" key="7">
    <source>
        <dbReference type="ARBA" id="ARBA00037991"/>
    </source>
</evidence>
<evidence type="ECO:0000313" key="10">
    <source>
        <dbReference type="EMBL" id="GFF18588.1"/>
    </source>
</evidence>
<dbReference type="GO" id="GO:0045493">
    <property type="term" value="P:xylan catabolic process"/>
    <property type="evidence" value="ECO:0007669"/>
    <property type="project" value="UniProtKB-KW"/>
</dbReference>
<evidence type="ECO:0000259" key="9">
    <source>
        <dbReference type="Pfam" id="PF01764"/>
    </source>
</evidence>
<name>A0A5M3ZB05_ASPTE</name>
<dbReference type="CDD" id="cd00519">
    <property type="entry name" value="Lipase_3"/>
    <property type="match status" value="1"/>
</dbReference>
<dbReference type="EC" id="3.1.1.73" evidence="1"/>
<comment type="similarity">
    <text evidence="7">Belongs to the AB hydrolase superfamily. FaeA family.</text>
</comment>
<feature type="domain" description="Fungal lipase-type" evidence="9">
    <location>
        <begin position="83"/>
        <end position="216"/>
    </location>
</feature>
<organism evidence="10 11">
    <name type="scientific">Aspergillus terreus</name>
    <dbReference type="NCBI Taxonomy" id="33178"/>
    <lineage>
        <taxon>Eukaryota</taxon>
        <taxon>Fungi</taxon>
        <taxon>Dikarya</taxon>
        <taxon>Ascomycota</taxon>
        <taxon>Pezizomycotina</taxon>
        <taxon>Eurotiomycetes</taxon>
        <taxon>Eurotiomycetidae</taxon>
        <taxon>Eurotiales</taxon>
        <taxon>Aspergillaceae</taxon>
        <taxon>Aspergillus</taxon>
        <taxon>Aspergillus subgen. Circumdati</taxon>
    </lineage>
</organism>
<dbReference type="GO" id="GO:0030600">
    <property type="term" value="F:feruloyl esterase activity"/>
    <property type="evidence" value="ECO:0007669"/>
    <property type="project" value="UniProtKB-EC"/>
</dbReference>
<sequence length="266" mass="28278">MSTMHVIKILAPPAFATASLTGRAVPDPSAWNDLHRSALLASAAYAGCTERAFDVTITKPIRSPVADSEGFVGYSEQRRTIAVVMRGSVSVQNLLTDVDTTPVTPVLSGVTFPPNVTVMNGIYRPWSAVHDDILTEVRALLAQHPDYTLESTGHSLGGALTYLSYIALAQNFPGRKIASTALAAFPIGNEVFAAFGTEQNGTMKRGNNADDGVPNMYVLPPNDYKHYGVEYYSGGAPNSTVRCEGERDPQCSAGNGLASSHGVWTG</sequence>
<evidence type="ECO:0000256" key="5">
    <source>
        <dbReference type="ARBA" id="ARBA00022801"/>
    </source>
</evidence>